<dbReference type="GeneID" id="30963481"/>
<dbReference type="OrthoDB" id="407609at2759"/>
<dbReference type="GO" id="GO:0045292">
    <property type="term" value="P:mRNA cis splicing, via spliceosome"/>
    <property type="evidence" value="ECO:0007669"/>
    <property type="project" value="EnsemblFungi"/>
</dbReference>
<feature type="compositionally biased region" description="Low complexity" evidence="1">
    <location>
        <begin position="178"/>
        <end position="199"/>
    </location>
</feature>
<dbReference type="EMBL" id="KV454489">
    <property type="protein sequence ID" value="ODV58829.1"/>
    <property type="molecule type" value="Genomic_DNA"/>
</dbReference>
<dbReference type="PANTHER" id="PTHR12849:SF0">
    <property type="entry name" value="LARIAT DEBRANCHING ENZYME"/>
    <property type="match status" value="1"/>
</dbReference>
<dbReference type="InterPro" id="IPR004843">
    <property type="entry name" value="Calcineurin-like_PHP"/>
</dbReference>
<gene>
    <name evidence="3" type="ORF">ASCRUDRAFT_24306</name>
</gene>
<dbReference type="SUPFAM" id="SSF56300">
    <property type="entry name" value="Metallo-dependent phosphatases"/>
    <property type="match status" value="1"/>
</dbReference>
<dbReference type="GO" id="GO:0030145">
    <property type="term" value="F:manganese ion binding"/>
    <property type="evidence" value="ECO:0007669"/>
    <property type="project" value="EnsemblFungi"/>
</dbReference>
<keyword evidence="4" id="KW-1185">Reference proteome</keyword>
<dbReference type="GO" id="GO:0005506">
    <property type="term" value="F:iron ion binding"/>
    <property type="evidence" value="ECO:0007669"/>
    <property type="project" value="EnsemblFungi"/>
</dbReference>
<dbReference type="GO" id="GO:0008419">
    <property type="term" value="F:RNA lariat debranching enzyme activity"/>
    <property type="evidence" value="ECO:0007669"/>
    <property type="project" value="EnsemblFungi"/>
</dbReference>
<protein>
    <recommendedName>
        <fullName evidence="2">Calcineurin-like phosphoesterase domain-containing protein</fullName>
    </recommendedName>
</protein>
<name>A0A1D2VB46_9ASCO</name>
<feature type="non-terminal residue" evidence="3">
    <location>
        <position position="312"/>
    </location>
</feature>
<dbReference type="InParanoid" id="A0A1D2VB46"/>
<dbReference type="GO" id="GO:0032197">
    <property type="term" value="P:retrotransposition"/>
    <property type="evidence" value="ECO:0007669"/>
    <property type="project" value="EnsemblFungi"/>
</dbReference>
<dbReference type="GO" id="GO:0016074">
    <property type="term" value="P:sno(s)RNA metabolic process"/>
    <property type="evidence" value="ECO:0007669"/>
    <property type="project" value="EnsemblFungi"/>
</dbReference>
<proteinExistence type="predicted"/>
<dbReference type="GO" id="GO:0006401">
    <property type="term" value="P:RNA catabolic process"/>
    <property type="evidence" value="ECO:0007669"/>
    <property type="project" value="EnsemblFungi"/>
</dbReference>
<feature type="domain" description="Calcineurin-like phosphoesterase" evidence="2">
    <location>
        <begin position="5"/>
        <end position="263"/>
    </location>
</feature>
<feature type="region of interest" description="Disordered" evidence="1">
    <location>
        <begin position="178"/>
        <end position="200"/>
    </location>
</feature>
<dbReference type="AlphaFoldDB" id="A0A1D2VB46"/>
<dbReference type="GO" id="GO:0007124">
    <property type="term" value="P:pseudohyphal growth"/>
    <property type="evidence" value="ECO:0007669"/>
    <property type="project" value="EnsemblFungi"/>
</dbReference>
<dbReference type="Proteomes" id="UP000095038">
    <property type="component" value="Unassembled WGS sequence"/>
</dbReference>
<accession>A0A1D2VB46</accession>
<dbReference type="RefSeq" id="XP_020045136.1">
    <property type="nucleotide sequence ID" value="XM_020189845.1"/>
</dbReference>
<dbReference type="FunCoup" id="A0A1D2VB46">
    <property type="interactions" value="660"/>
</dbReference>
<sequence length="312" mass="36091">MRLVRIAVVGCAHSSLDMIYSAIRNDVAHSRKMPQLLLVNGDFQATRDRDDLDSLSCPPKYRRFGDFKDYYLGKKEAPVLTLFIGGNHESSRYLSLLKFGGFVAKNIYYLGKSNVLWFNGLKIAAISGIFNDRDYMKNDFESFPLNQSHLRSVYHTRKLDYLKLLIYNQLILSNNKINNSINPNDPNDPNDSNNPNKQNTHLDIMLSHDWPQSIEQHGNLNRLLKLKPFFKSDISNNNLGSPLNLNLLKILKPKNWYSAHLHVKFDATFLHSNKNKLLNQNITKNDNEYKRRKLDADTKIENNDEIKLNLLN</sequence>
<dbReference type="Pfam" id="PF00149">
    <property type="entry name" value="Metallophos"/>
    <property type="match status" value="1"/>
</dbReference>
<organism evidence="3 4">
    <name type="scientific">Ascoidea rubescens DSM 1968</name>
    <dbReference type="NCBI Taxonomy" id="1344418"/>
    <lineage>
        <taxon>Eukaryota</taxon>
        <taxon>Fungi</taxon>
        <taxon>Dikarya</taxon>
        <taxon>Ascomycota</taxon>
        <taxon>Saccharomycotina</taxon>
        <taxon>Saccharomycetes</taxon>
        <taxon>Ascoideaceae</taxon>
        <taxon>Ascoidea</taxon>
    </lineage>
</organism>
<evidence type="ECO:0000256" key="1">
    <source>
        <dbReference type="SAM" id="MobiDB-lite"/>
    </source>
</evidence>
<reference evidence="4" key="1">
    <citation type="submission" date="2016-05" db="EMBL/GenBank/DDBJ databases">
        <title>Comparative genomics of biotechnologically important yeasts.</title>
        <authorList>
            <consortium name="DOE Joint Genome Institute"/>
            <person name="Riley R."/>
            <person name="Haridas S."/>
            <person name="Wolfe K.H."/>
            <person name="Lopes M.R."/>
            <person name="Hittinger C.T."/>
            <person name="Goker M."/>
            <person name="Salamov A."/>
            <person name="Wisecaver J."/>
            <person name="Long T.M."/>
            <person name="Aerts A.L."/>
            <person name="Barry K."/>
            <person name="Choi C."/>
            <person name="Clum A."/>
            <person name="Coughlan A.Y."/>
            <person name="Deshpande S."/>
            <person name="Douglass A.P."/>
            <person name="Hanson S.J."/>
            <person name="Klenk H.-P."/>
            <person name="Labutti K."/>
            <person name="Lapidus A."/>
            <person name="Lindquist E."/>
            <person name="Lipzen A."/>
            <person name="Meier-Kolthoff J.P."/>
            <person name="Ohm R.A."/>
            <person name="Otillar R.P."/>
            <person name="Pangilinan J."/>
            <person name="Peng Y."/>
            <person name="Rokas A."/>
            <person name="Rosa C.A."/>
            <person name="Scheuner C."/>
            <person name="Sibirny A.A."/>
            <person name="Slot J.C."/>
            <person name="Stielow J.B."/>
            <person name="Sun H."/>
            <person name="Kurtzman C.P."/>
            <person name="Blackwell M."/>
            <person name="Grigoriev I.V."/>
            <person name="Jeffries T.W."/>
        </authorList>
    </citation>
    <scope>NUCLEOTIDE SEQUENCE [LARGE SCALE GENOMIC DNA]</scope>
    <source>
        <strain evidence="4">DSM 1968</strain>
    </source>
</reference>
<dbReference type="InterPro" id="IPR029052">
    <property type="entry name" value="Metallo-depent_PP-like"/>
</dbReference>
<dbReference type="GO" id="GO:0005634">
    <property type="term" value="C:nucleus"/>
    <property type="evidence" value="ECO:0007669"/>
    <property type="project" value="TreeGrafter"/>
</dbReference>
<dbReference type="STRING" id="1344418.A0A1D2VB46"/>
<dbReference type="GO" id="GO:0008270">
    <property type="term" value="F:zinc ion binding"/>
    <property type="evidence" value="ECO:0007669"/>
    <property type="project" value="EnsemblFungi"/>
</dbReference>
<evidence type="ECO:0000259" key="2">
    <source>
        <dbReference type="Pfam" id="PF00149"/>
    </source>
</evidence>
<evidence type="ECO:0000313" key="3">
    <source>
        <dbReference type="EMBL" id="ODV58829.1"/>
    </source>
</evidence>
<dbReference type="PANTHER" id="PTHR12849">
    <property type="entry name" value="RNA LARIAT DEBRANCHING ENZYME"/>
    <property type="match status" value="1"/>
</dbReference>
<evidence type="ECO:0000313" key="4">
    <source>
        <dbReference type="Proteomes" id="UP000095038"/>
    </source>
</evidence>